<feature type="region of interest" description="Disordered" evidence="1">
    <location>
        <begin position="1"/>
        <end position="34"/>
    </location>
</feature>
<keyword evidence="4" id="KW-1185">Reference proteome</keyword>
<dbReference type="Proteomes" id="UP000821866">
    <property type="component" value="Chromosome 1"/>
</dbReference>
<feature type="compositionally biased region" description="Polar residues" evidence="1">
    <location>
        <begin position="171"/>
        <end position="187"/>
    </location>
</feature>
<proteinExistence type="predicted"/>
<feature type="compositionally biased region" description="Basic residues" evidence="1">
    <location>
        <begin position="114"/>
        <end position="128"/>
    </location>
</feature>
<organism evidence="3 4">
    <name type="scientific">Rhipicephalus microplus</name>
    <name type="common">Cattle tick</name>
    <name type="synonym">Boophilus microplus</name>
    <dbReference type="NCBI Taxonomy" id="6941"/>
    <lineage>
        <taxon>Eukaryota</taxon>
        <taxon>Metazoa</taxon>
        <taxon>Ecdysozoa</taxon>
        <taxon>Arthropoda</taxon>
        <taxon>Chelicerata</taxon>
        <taxon>Arachnida</taxon>
        <taxon>Acari</taxon>
        <taxon>Parasitiformes</taxon>
        <taxon>Ixodida</taxon>
        <taxon>Ixodoidea</taxon>
        <taxon>Ixodidae</taxon>
        <taxon>Rhipicephalinae</taxon>
        <taxon>Rhipicephalus</taxon>
        <taxon>Boophilus</taxon>
    </lineage>
</organism>
<dbReference type="AlphaFoldDB" id="A0A9J6F870"/>
<keyword evidence="2" id="KW-0812">Transmembrane</keyword>
<accession>A0A9J6F870</accession>
<feature type="transmembrane region" description="Helical" evidence="2">
    <location>
        <begin position="38"/>
        <end position="63"/>
    </location>
</feature>
<dbReference type="EMBL" id="JABSTU010000001">
    <property type="protein sequence ID" value="KAH8042537.1"/>
    <property type="molecule type" value="Genomic_DNA"/>
</dbReference>
<name>A0A9J6F870_RHIMP</name>
<evidence type="ECO:0000256" key="2">
    <source>
        <dbReference type="SAM" id="Phobius"/>
    </source>
</evidence>
<protein>
    <recommendedName>
        <fullName evidence="5">Transmembrane protein</fullName>
    </recommendedName>
</protein>
<comment type="caution">
    <text evidence="3">The sequence shown here is derived from an EMBL/GenBank/DDBJ whole genome shotgun (WGS) entry which is preliminary data.</text>
</comment>
<evidence type="ECO:0000313" key="4">
    <source>
        <dbReference type="Proteomes" id="UP000821866"/>
    </source>
</evidence>
<reference evidence="3" key="1">
    <citation type="journal article" date="2020" name="Cell">
        <title>Large-Scale Comparative Analyses of Tick Genomes Elucidate Their Genetic Diversity and Vector Capacities.</title>
        <authorList>
            <consortium name="Tick Genome and Microbiome Consortium (TIGMIC)"/>
            <person name="Jia N."/>
            <person name="Wang J."/>
            <person name="Shi W."/>
            <person name="Du L."/>
            <person name="Sun Y."/>
            <person name="Zhan W."/>
            <person name="Jiang J.F."/>
            <person name="Wang Q."/>
            <person name="Zhang B."/>
            <person name="Ji P."/>
            <person name="Bell-Sakyi L."/>
            <person name="Cui X.M."/>
            <person name="Yuan T.T."/>
            <person name="Jiang B.G."/>
            <person name="Yang W.F."/>
            <person name="Lam T.T."/>
            <person name="Chang Q.C."/>
            <person name="Ding S.J."/>
            <person name="Wang X.J."/>
            <person name="Zhu J.G."/>
            <person name="Ruan X.D."/>
            <person name="Zhao L."/>
            <person name="Wei J.T."/>
            <person name="Ye R.Z."/>
            <person name="Que T.C."/>
            <person name="Du C.H."/>
            <person name="Zhou Y.H."/>
            <person name="Cheng J.X."/>
            <person name="Dai P.F."/>
            <person name="Guo W.B."/>
            <person name="Han X.H."/>
            <person name="Huang E.J."/>
            <person name="Li L.F."/>
            <person name="Wei W."/>
            <person name="Gao Y.C."/>
            <person name="Liu J.Z."/>
            <person name="Shao H.Z."/>
            <person name="Wang X."/>
            <person name="Wang C.C."/>
            <person name="Yang T.C."/>
            <person name="Huo Q.B."/>
            <person name="Li W."/>
            <person name="Chen H.Y."/>
            <person name="Chen S.E."/>
            <person name="Zhou L.G."/>
            <person name="Ni X.B."/>
            <person name="Tian J.H."/>
            <person name="Sheng Y."/>
            <person name="Liu T."/>
            <person name="Pan Y.S."/>
            <person name="Xia L.Y."/>
            <person name="Li J."/>
            <person name="Zhao F."/>
            <person name="Cao W.C."/>
        </authorList>
    </citation>
    <scope>NUCLEOTIDE SEQUENCE</scope>
    <source>
        <strain evidence="3">Rmic-2018</strain>
    </source>
</reference>
<evidence type="ECO:0000313" key="3">
    <source>
        <dbReference type="EMBL" id="KAH8042537.1"/>
    </source>
</evidence>
<gene>
    <name evidence="3" type="ORF">HPB51_023865</name>
</gene>
<reference evidence="3" key="2">
    <citation type="submission" date="2021-09" db="EMBL/GenBank/DDBJ databases">
        <authorList>
            <person name="Jia N."/>
            <person name="Wang J."/>
            <person name="Shi W."/>
            <person name="Du L."/>
            <person name="Sun Y."/>
            <person name="Zhan W."/>
            <person name="Jiang J."/>
            <person name="Wang Q."/>
            <person name="Zhang B."/>
            <person name="Ji P."/>
            <person name="Sakyi L.B."/>
            <person name="Cui X."/>
            <person name="Yuan T."/>
            <person name="Jiang B."/>
            <person name="Yang W."/>
            <person name="Lam T.T.-Y."/>
            <person name="Chang Q."/>
            <person name="Ding S."/>
            <person name="Wang X."/>
            <person name="Zhu J."/>
            <person name="Ruan X."/>
            <person name="Zhao L."/>
            <person name="Wei J."/>
            <person name="Que T."/>
            <person name="Du C."/>
            <person name="Cheng J."/>
            <person name="Dai P."/>
            <person name="Han X."/>
            <person name="Huang E."/>
            <person name="Gao Y."/>
            <person name="Liu J."/>
            <person name="Shao H."/>
            <person name="Ye R."/>
            <person name="Li L."/>
            <person name="Wei W."/>
            <person name="Wang X."/>
            <person name="Wang C."/>
            <person name="Huo Q."/>
            <person name="Li W."/>
            <person name="Guo W."/>
            <person name="Chen H."/>
            <person name="Chen S."/>
            <person name="Zhou L."/>
            <person name="Zhou L."/>
            <person name="Ni X."/>
            <person name="Tian J."/>
            <person name="Zhou Y."/>
            <person name="Sheng Y."/>
            <person name="Liu T."/>
            <person name="Pan Y."/>
            <person name="Xia L."/>
            <person name="Li J."/>
            <person name="Zhao F."/>
            <person name="Cao W."/>
        </authorList>
    </citation>
    <scope>NUCLEOTIDE SEQUENCE</scope>
    <source>
        <strain evidence="3">Rmic-2018</strain>
        <tissue evidence="3">Larvae</tissue>
    </source>
</reference>
<evidence type="ECO:0008006" key="5">
    <source>
        <dbReference type="Google" id="ProtNLM"/>
    </source>
</evidence>
<feature type="region of interest" description="Disordered" evidence="1">
    <location>
        <begin position="73"/>
        <end position="213"/>
    </location>
</feature>
<keyword evidence="2" id="KW-0472">Membrane</keyword>
<evidence type="ECO:0000256" key="1">
    <source>
        <dbReference type="SAM" id="MobiDB-lite"/>
    </source>
</evidence>
<feature type="compositionally biased region" description="Polar residues" evidence="1">
    <location>
        <begin position="196"/>
        <end position="209"/>
    </location>
</feature>
<keyword evidence="2" id="KW-1133">Transmembrane helix</keyword>
<sequence>MRKSPTASARPSLRQGGRNTPLATPSPPSENREERPSILSLFFVVLLTFSFITALVTALFFAYAHEIEQRPLPTAPPANASTQSTGVPRPPTAPPTVAKPGARKATQPRETSRRPSKRTKKRRRRKRPATVSHTPPPSSSEEAEDVTTTAEMGHDRFTEGVGPPEVDSAEANATRSPPETASPVSQQDPRDETGLWESSSTDGTTTLDELTNDEATDTYEYSLTWRRHAIHSVR</sequence>